<gene>
    <name evidence="2" type="ORF">VFPFJ_04037</name>
</gene>
<comment type="caution">
    <text evidence="2">The sequence shown here is derived from an EMBL/GenBank/DDBJ whole genome shotgun (WGS) entry which is preliminary data.</text>
</comment>
<accession>A0A179HPN2</accession>
<feature type="compositionally biased region" description="Gly residues" evidence="1">
    <location>
        <begin position="114"/>
        <end position="129"/>
    </location>
</feature>
<evidence type="ECO:0000313" key="3">
    <source>
        <dbReference type="Proteomes" id="UP000078340"/>
    </source>
</evidence>
<sequence>MHCDPDGVLGAGLHLTAAACQVDTRCCLLNNTKSPTRPDTSDSWRISSARAREQGRKLIYLQTWIPHTTGPAPLRPARRSPHPPAADHVGIGGAGGPAAGRDGGAGERGRVRAGEGGGAVQARGRGAGAAAGPVQDHGDAALRGGGAVPAAEAALQGHGQRVPVRQLGVRAVAG</sequence>
<organism evidence="2 3">
    <name type="scientific">Purpureocillium lilacinum</name>
    <name type="common">Paecilomyces lilacinus</name>
    <dbReference type="NCBI Taxonomy" id="33203"/>
    <lineage>
        <taxon>Eukaryota</taxon>
        <taxon>Fungi</taxon>
        <taxon>Dikarya</taxon>
        <taxon>Ascomycota</taxon>
        <taxon>Pezizomycotina</taxon>
        <taxon>Sordariomycetes</taxon>
        <taxon>Hypocreomycetidae</taxon>
        <taxon>Hypocreales</taxon>
        <taxon>Ophiocordycipitaceae</taxon>
        <taxon>Purpureocillium</taxon>
    </lineage>
</organism>
<evidence type="ECO:0000313" key="2">
    <source>
        <dbReference type="EMBL" id="OAQ92297.1"/>
    </source>
</evidence>
<dbReference type="Proteomes" id="UP000078340">
    <property type="component" value="Unassembled WGS sequence"/>
</dbReference>
<dbReference type="AlphaFoldDB" id="A0A179HPN2"/>
<reference evidence="2 3" key="1">
    <citation type="submission" date="2016-02" db="EMBL/GenBank/DDBJ databases">
        <title>Biosynthesis of antibiotic leucinostatins and their inhibition on Phytophthora in bio-control Purpureocillium lilacinum.</title>
        <authorList>
            <person name="Wang G."/>
            <person name="Liu Z."/>
            <person name="Lin R."/>
            <person name="Li E."/>
            <person name="Mao Z."/>
            <person name="Ling J."/>
            <person name="Yin W."/>
            <person name="Xie B."/>
        </authorList>
    </citation>
    <scope>NUCLEOTIDE SEQUENCE [LARGE SCALE GENOMIC DNA]</scope>
    <source>
        <strain evidence="2">PLFJ-1</strain>
    </source>
</reference>
<feature type="region of interest" description="Disordered" evidence="1">
    <location>
        <begin position="69"/>
        <end position="134"/>
    </location>
</feature>
<protein>
    <submittedName>
        <fullName evidence="2">Uncharacterized protein</fullName>
    </submittedName>
</protein>
<feature type="compositionally biased region" description="Basic and acidic residues" evidence="1">
    <location>
        <begin position="104"/>
        <end position="113"/>
    </location>
</feature>
<feature type="compositionally biased region" description="Gly residues" evidence="1">
    <location>
        <begin position="90"/>
        <end position="103"/>
    </location>
</feature>
<name>A0A179HPN2_PURLI</name>
<dbReference type="EMBL" id="LSBI01000003">
    <property type="protein sequence ID" value="OAQ92297.1"/>
    <property type="molecule type" value="Genomic_DNA"/>
</dbReference>
<evidence type="ECO:0000256" key="1">
    <source>
        <dbReference type="SAM" id="MobiDB-lite"/>
    </source>
</evidence>
<proteinExistence type="predicted"/>